<name>A0A2R8BC96_9RHOB</name>
<keyword evidence="1" id="KW-0805">Transcription regulation</keyword>
<feature type="domain" description="HTH asnC-type" evidence="4">
    <location>
        <begin position="50"/>
        <end position="111"/>
    </location>
</feature>
<dbReference type="SUPFAM" id="SSF46785">
    <property type="entry name" value="Winged helix' DNA-binding domain"/>
    <property type="match status" value="1"/>
</dbReference>
<dbReference type="InterPro" id="IPR036388">
    <property type="entry name" value="WH-like_DNA-bd_sf"/>
</dbReference>
<dbReference type="AlphaFoldDB" id="A0A2R8BC96"/>
<dbReference type="SUPFAM" id="SSF54909">
    <property type="entry name" value="Dimeric alpha+beta barrel"/>
    <property type="match status" value="1"/>
</dbReference>
<gene>
    <name evidence="5" type="primary">decR_1</name>
    <name evidence="5" type="ORF">ASD8599_01429</name>
</gene>
<dbReference type="InterPro" id="IPR000485">
    <property type="entry name" value="AsnC-type_HTH_dom"/>
</dbReference>
<dbReference type="Pfam" id="PF01037">
    <property type="entry name" value="AsnC_trans_reg"/>
    <property type="match status" value="1"/>
</dbReference>
<accession>A0A2R8BC96</accession>
<dbReference type="Proteomes" id="UP000244880">
    <property type="component" value="Unassembled WGS sequence"/>
</dbReference>
<dbReference type="Gene3D" id="3.30.70.920">
    <property type="match status" value="1"/>
</dbReference>
<reference evidence="5 6" key="1">
    <citation type="submission" date="2018-03" db="EMBL/GenBank/DDBJ databases">
        <authorList>
            <person name="Keele B.F."/>
        </authorList>
    </citation>
    <scope>NUCLEOTIDE SEQUENCE [LARGE SCALE GENOMIC DNA]</scope>
    <source>
        <strain evidence="5 6">CECT 8599</strain>
    </source>
</reference>
<keyword evidence="2 5" id="KW-0238">DNA-binding</keyword>
<dbReference type="InterPro" id="IPR019887">
    <property type="entry name" value="Tscrpt_reg_AsnC/Lrp_C"/>
</dbReference>
<dbReference type="PRINTS" id="PR00033">
    <property type="entry name" value="HTHASNC"/>
</dbReference>
<dbReference type="InterPro" id="IPR011008">
    <property type="entry name" value="Dimeric_a/b-barrel"/>
</dbReference>
<dbReference type="PANTHER" id="PTHR30154">
    <property type="entry name" value="LEUCINE-RESPONSIVE REGULATORY PROTEIN"/>
    <property type="match status" value="1"/>
</dbReference>
<evidence type="ECO:0000259" key="4">
    <source>
        <dbReference type="PROSITE" id="PS50956"/>
    </source>
</evidence>
<dbReference type="InterPro" id="IPR019888">
    <property type="entry name" value="Tscrpt_reg_AsnC-like"/>
</dbReference>
<dbReference type="PROSITE" id="PS50956">
    <property type="entry name" value="HTH_ASNC_2"/>
    <property type="match status" value="1"/>
</dbReference>
<protein>
    <submittedName>
        <fullName evidence="5">DNA-binding transcriptional activator DecR</fullName>
    </submittedName>
</protein>
<dbReference type="InterPro" id="IPR036390">
    <property type="entry name" value="WH_DNA-bd_sf"/>
</dbReference>
<evidence type="ECO:0000313" key="5">
    <source>
        <dbReference type="EMBL" id="SPH20690.1"/>
    </source>
</evidence>
<proteinExistence type="predicted"/>
<evidence type="ECO:0000256" key="2">
    <source>
        <dbReference type="ARBA" id="ARBA00023125"/>
    </source>
</evidence>
<keyword evidence="6" id="KW-1185">Reference proteome</keyword>
<dbReference type="Pfam" id="PF13412">
    <property type="entry name" value="HTH_24"/>
    <property type="match status" value="1"/>
</dbReference>
<dbReference type="GO" id="GO:0043565">
    <property type="term" value="F:sequence-specific DNA binding"/>
    <property type="evidence" value="ECO:0007669"/>
    <property type="project" value="InterPro"/>
</dbReference>
<dbReference type="GO" id="GO:0006355">
    <property type="term" value="P:regulation of DNA-templated transcription"/>
    <property type="evidence" value="ECO:0007669"/>
    <property type="project" value="UniProtKB-ARBA"/>
</dbReference>
<dbReference type="InterPro" id="IPR011991">
    <property type="entry name" value="ArsR-like_HTH"/>
</dbReference>
<dbReference type="PANTHER" id="PTHR30154:SF46">
    <property type="entry name" value="TRANSCRIPTIONAL REGULATORY PROTEIN"/>
    <property type="match status" value="1"/>
</dbReference>
<dbReference type="EMBL" id="OMOR01000001">
    <property type="protein sequence ID" value="SPH20690.1"/>
    <property type="molecule type" value="Genomic_DNA"/>
</dbReference>
<dbReference type="CDD" id="cd00090">
    <property type="entry name" value="HTH_ARSR"/>
    <property type="match status" value="1"/>
</dbReference>
<keyword evidence="3" id="KW-0804">Transcription</keyword>
<organism evidence="5 6">
    <name type="scientific">Ascidiaceihabitans donghaensis</name>
    <dbReference type="NCBI Taxonomy" id="1510460"/>
    <lineage>
        <taxon>Bacteria</taxon>
        <taxon>Pseudomonadati</taxon>
        <taxon>Pseudomonadota</taxon>
        <taxon>Alphaproteobacteria</taxon>
        <taxon>Rhodobacterales</taxon>
        <taxon>Paracoccaceae</taxon>
        <taxon>Ascidiaceihabitans</taxon>
    </lineage>
</organism>
<dbReference type="Gene3D" id="1.10.10.10">
    <property type="entry name" value="Winged helix-like DNA-binding domain superfamily/Winged helix DNA-binding domain"/>
    <property type="match status" value="1"/>
</dbReference>
<evidence type="ECO:0000256" key="3">
    <source>
        <dbReference type="ARBA" id="ARBA00023163"/>
    </source>
</evidence>
<evidence type="ECO:0000256" key="1">
    <source>
        <dbReference type="ARBA" id="ARBA00023015"/>
    </source>
</evidence>
<dbReference type="GO" id="GO:0005829">
    <property type="term" value="C:cytosol"/>
    <property type="evidence" value="ECO:0007669"/>
    <property type="project" value="TreeGrafter"/>
</dbReference>
<evidence type="ECO:0000313" key="6">
    <source>
        <dbReference type="Proteomes" id="UP000244880"/>
    </source>
</evidence>
<dbReference type="GO" id="GO:0043200">
    <property type="term" value="P:response to amino acid"/>
    <property type="evidence" value="ECO:0007669"/>
    <property type="project" value="TreeGrafter"/>
</dbReference>
<dbReference type="SMART" id="SM00344">
    <property type="entry name" value="HTH_ASNC"/>
    <property type="match status" value="1"/>
</dbReference>
<sequence>MCVSKNAAVFDCEDTAKTMRSVRKVQRMDGQICANCANITKKSKKRRIMLDPTDRALLAALQNDAHSSAGQLSEMLHLSASQISRRRQRLETEGFIQGYTAKVDATRMGLSVQGFVQVHLATHGPDNSTSFARMVDLRPEITSAWTMTGDADYLLRVYCADLAALNTLIHDVLLPHPAVARVQSQIVMDQLKRDGPLPTG</sequence>